<accession>A0A0B5JEB8</accession>
<dbReference type="GO" id="GO:0085020">
    <property type="term" value="P:protein K6-linked ubiquitination"/>
    <property type="evidence" value="ECO:0007669"/>
    <property type="project" value="TreeGrafter"/>
</dbReference>
<dbReference type="GO" id="GO:0004842">
    <property type="term" value="F:ubiquitin-protein transferase activity"/>
    <property type="evidence" value="ECO:0007669"/>
    <property type="project" value="TreeGrafter"/>
</dbReference>
<protein>
    <submittedName>
        <fullName evidence="3">Ankyrin repeat protein</fullName>
    </submittedName>
</protein>
<dbReference type="PROSITE" id="PS50297">
    <property type="entry name" value="ANK_REP_REGION"/>
    <property type="match status" value="2"/>
</dbReference>
<dbReference type="InterPro" id="IPR036770">
    <property type="entry name" value="Ankyrin_rpt-contain_sf"/>
</dbReference>
<evidence type="ECO:0000256" key="1">
    <source>
        <dbReference type="ARBA" id="ARBA00022737"/>
    </source>
</evidence>
<dbReference type="InterPro" id="IPR002110">
    <property type="entry name" value="Ankyrin_rpt"/>
</dbReference>
<dbReference type="Gene3D" id="1.25.40.20">
    <property type="entry name" value="Ankyrin repeat-containing domain"/>
    <property type="match status" value="1"/>
</dbReference>
<dbReference type="KEGG" id="vg:23463034"/>
<reference evidence="3 4" key="1">
    <citation type="journal article" date="2015" name="Parasitol. Res.">
        <title>Viruses in close associations with free-living amoebae.</title>
        <authorList>
            <person name="Scheid P."/>
        </authorList>
    </citation>
    <scope>NUCLEOTIDE SEQUENCE [LARGE SCALE GENOMIC DNA]</scope>
    <source>
        <strain evidence="3">KlaHel</strain>
    </source>
</reference>
<dbReference type="RefSeq" id="YP_009120352.1">
    <property type="nucleotide sequence ID" value="NC_026440.1"/>
</dbReference>
<proteinExistence type="predicted"/>
<keyword evidence="2" id="KW-0040">ANK repeat</keyword>
<dbReference type="EMBL" id="KP136319">
    <property type="protein sequence ID" value="AJF98117.1"/>
    <property type="molecule type" value="Genomic_DNA"/>
</dbReference>
<dbReference type="Pfam" id="PF12796">
    <property type="entry name" value="Ank_2"/>
    <property type="match status" value="1"/>
</dbReference>
<organism evidence="3 4">
    <name type="scientific">Pandoravirus inopinatum</name>
    <dbReference type="NCBI Taxonomy" id="1605721"/>
    <lineage>
        <taxon>Viruses</taxon>
        <taxon>Pandoravirus</taxon>
    </lineage>
</organism>
<sequence>MSVVDPHSFPSRLGQTLLDPLLLMLPAKYGPAHATPVDLAVCHKNGQTTRRTQHKNHWEKHRPFFSPSRHLPTDRPPAGCLFFPVSLFFSSAVAVATAAMDLHLLRTLLALQAATGASSSRLSGQDTVTRETKYPTPLLRTARFWTQPRHKEDALIDALRADLGGSTPSPIDAKDAKGRTALFHLTKRRHNRAARFLVERGADPLAEGADGVSPLALACLGIGGEEGVGTVAFIDAAIAHLKSTGGREADVDRVLNRHVKTDPESRSLLHLALKALTPGRGGLGLLDVVLAHGADPNVPTPTGFTPLHMAIAAGSTAALLALLRRGAIIDAPKADGATPLHFAVLREQPAMVGLLLAHGADPSCRFGKPGMDDLPYWEDKTAAELAFIEDSKLMADAIREWKTLWEPTPPAMDTRMVDGTD</sequence>
<dbReference type="PRINTS" id="PR01415">
    <property type="entry name" value="ANKYRIN"/>
</dbReference>
<dbReference type="Proteomes" id="UP000202511">
    <property type="component" value="Segment"/>
</dbReference>
<keyword evidence="1" id="KW-0677">Repeat</keyword>
<dbReference type="PROSITE" id="PS50088">
    <property type="entry name" value="ANK_REPEAT"/>
    <property type="match status" value="2"/>
</dbReference>
<evidence type="ECO:0000313" key="3">
    <source>
        <dbReference type="EMBL" id="AJF98117.1"/>
    </source>
</evidence>
<dbReference type="SUPFAM" id="SSF48403">
    <property type="entry name" value="Ankyrin repeat"/>
    <property type="match status" value="1"/>
</dbReference>
<evidence type="ECO:0000256" key="2">
    <source>
        <dbReference type="ARBA" id="ARBA00023043"/>
    </source>
</evidence>
<dbReference type="GeneID" id="23463034"/>
<dbReference type="SMART" id="SM00248">
    <property type="entry name" value="ANK"/>
    <property type="match status" value="4"/>
</dbReference>
<dbReference type="PANTHER" id="PTHR24171:SF8">
    <property type="entry name" value="BRCA1-ASSOCIATED RING DOMAIN PROTEIN 1"/>
    <property type="match status" value="1"/>
</dbReference>
<dbReference type="PANTHER" id="PTHR24171">
    <property type="entry name" value="ANKYRIN REPEAT DOMAIN-CONTAINING PROTEIN 39-RELATED"/>
    <property type="match status" value="1"/>
</dbReference>
<name>A0A0B5JEB8_9VIRU</name>
<evidence type="ECO:0000313" key="4">
    <source>
        <dbReference type="Proteomes" id="UP000202511"/>
    </source>
</evidence>